<dbReference type="Proteomes" id="UP000305067">
    <property type="component" value="Unassembled WGS sequence"/>
</dbReference>
<evidence type="ECO:0000313" key="4">
    <source>
        <dbReference type="Proteomes" id="UP000305067"/>
    </source>
</evidence>
<proteinExistence type="predicted"/>
<reference evidence="3 4" key="1">
    <citation type="journal article" date="2019" name="Nat. Ecol. Evol.">
        <title>Megaphylogeny resolves global patterns of mushroom evolution.</title>
        <authorList>
            <person name="Varga T."/>
            <person name="Krizsan K."/>
            <person name="Foldi C."/>
            <person name="Dima B."/>
            <person name="Sanchez-Garcia M."/>
            <person name="Sanchez-Ramirez S."/>
            <person name="Szollosi G.J."/>
            <person name="Szarkandi J.G."/>
            <person name="Papp V."/>
            <person name="Albert L."/>
            <person name="Andreopoulos W."/>
            <person name="Angelini C."/>
            <person name="Antonin V."/>
            <person name="Barry K.W."/>
            <person name="Bougher N.L."/>
            <person name="Buchanan P."/>
            <person name="Buyck B."/>
            <person name="Bense V."/>
            <person name="Catcheside P."/>
            <person name="Chovatia M."/>
            <person name="Cooper J."/>
            <person name="Damon W."/>
            <person name="Desjardin D."/>
            <person name="Finy P."/>
            <person name="Geml J."/>
            <person name="Haridas S."/>
            <person name="Hughes K."/>
            <person name="Justo A."/>
            <person name="Karasinski D."/>
            <person name="Kautmanova I."/>
            <person name="Kiss B."/>
            <person name="Kocsube S."/>
            <person name="Kotiranta H."/>
            <person name="LaButti K.M."/>
            <person name="Lechner B.E."/>
            <person name="Liimatainen K."/>
            <person name="Lipzen A."/>
            <person name="Lukacs Z."/>
            <person name="Mihaltcheva S."/>
            <person name="Morgado L.N."/>
            <person name="Niskanen T."/>
            <person name="Noordeloos M.E."/>
            <person name="Ohm R.A."/>
            <person name="Ortiz-Santana B."/>
            <person name="Ovrebo C."/>
            <person name="Racz N."/>
            <person name="Riley R."/>
            <person name="Savchenko A."/>
            <person name="Shiryaev A."/>
            <person name="Soop K."/>
            <person name="Spirin V."/>
            <person name="Szebenyi C."/>
            <person name="Tomsovsky M."/>
            <person name="Tulloss R.E."/>
            <person name="Uehling J."/>
            <person name="Grigoriev I.V."/>
            <person name="Vagvolgyi C."/>
            <person name="Papp T."/>
            <person name="Martin F.M."/>
            <person name="Miettinen O."/>
            <person name="Hibbett D.S."/>
            <person name="Nagy L.G."/>
        </authorList>
    </citation>
    <scope>NUCLEOTIDE SEQUENCE [LARGE SCALE GENOMIC DNA]</scope>
    <source>
        <strain evidence="3 4">CBS 309.79</strain>
    </source>
</reference>
<keyword evidence="2" id="KW-0472">Membrane</keyword>
<feature type="compositionally biased region" description="Polar residues" evidence="1">
    <location>
        <begin position="341"/>
        <end position="352"/>
    </location>
</feature>
<evidence type="ECO:0000256" key="1">
    <source>
        <dbReference type="SAM" id="MobiDB-lite"/>
    </source>
</evidence>
<feature type="transmembrane region" description="Helical" evidence="2">
    <location>
        <begin position="20"/>
        <end position="42"/>
    </location>
</feature>
<keyword evidence="2" id="KW-0812">Transmembrane</keyword>
<feature type="transmembrane region" description="Helical" evidence="2">
    <location>
        <begin position="54"/>
        <end position="74"/>
    </location>
</feature>
<feature type="transmembrane region" description="Helical" evidence="2">
    <location>
        <begin position="289"/>
        <end position="309"/>
    </location>
</feature>
<dbReference type="EMBL" id="ML178836">
    <property type="protein sequence ID" value="TFK98992.1"/>
    <property type="molecule type" value="Genomic_DNA"/>
</dbReference>
<organism evidence="3 4">
    <name type="scientific">Pterulicium gracile</name>
    <dbReference type="NCBI Taxonomy" id="1884261"/>
    <lineage>
        <taxon>Eukaryota</taxon>
        <taxon>Fungi</taxon>
        <taxon>Dikarya</taxon>
        <taxon>Basidiomycota</taxon>
        <taxon>Agaricomycotina</taxon>
        <taxon>Agaricomycetes</taxon>
        <taxon>Agaricomycetidae</taxon>
        <taxon>Agaricales</taxon>
        <taxon>Pleurotineae</taxon>
        <taxon>Pterulaceae</taxon>
        <taxon>Pterulicium</taxon>
    </lineage>
</organism>
<dbReference type="OrthoDB" id="3259206at2759"/>
<evidence type="ECO:0000313" key="3">
    <source>
        <dbReference type="EMBL" id="TFK98992.1"/>
    </source>
</evidence>
<keyword evidence="2" id="KW-1133">Transmembrane helix</keyword>
<feature type="transmembrane region" description="Helical" evidence="2">
    <location>
        <begin position="202"/>
        <end position="226"/>
    </location>
</feature>
<gene>
    <name evidence="3" type="ORF">BDV98DRAFT_572064</name>
</gene>
<keyword evidence="4" id="KW-1185">Reference proteome</keyword>
<feature type="region of interest" description="Disordered" evidence="1">
    <location>
        <begin position="341"/>
        <end position="377"/>
    </location>
</feature>
<name>A0A5C3QAE9_9AGAR</name>
<accession>A0A5C3QAE9</accession>
<evidence type="ECO:0000256" key="2">
    <source>
        <dbReference type="SAM" id="Phobius"/>
    </source>
</evidence>
<feature type="transmembrane region" description="Helical" evidence="2">
    <location>
        <begin position="161"/>
        <end position="182"/>
    </location>
</feature>
<feature type="transmembrane region" description="Helical" evidence="2">
    <location>
        <begin position="247"/>
        <end position="269"/>
    </location>
</feature>
<sequence>MDRDQQADYQRVGAFILEVLLVRTIIFGMYLPVGVGAVICLLRKRQKTRASWLLLLATSLTLFCCVCQYIGVLLDFMSGLFNYNLNFNVDYDYYSVGRLLDWRPTEFAQVLLSLFGATPTIRISRLAEILYKFFDPIFIISDILVVWRASCFASSRKARMLSLSTIVAFCVLFLVRIIYGGLTVTVLEATDYYYIDKLLEFGEIACIVCTTLSLIAKSVATGFMTYKAYQLGSFSWRIKTRTPALKALILICESGLLYLLVQVFAVLGAGTLANSIYVPIVFELHRLDVSYILAAFYPASLVLLIEYHLTFATSAHQLIAEPCGPPTVQVLPPTSPGSSISVLDGTTNTARTDVSPGTGLDFGDEGQIGRSPRQPNV</sequence>
<feature type="transmembrane region" description="Helical" evidence="2">
    <location>
        <begin position="129"/>
        <end position="149"/>
    </location>
</feature>
<protein>
    <submittedName>
        <fullName evidence="3">Uncharacterized protein</fullName>
    </submittedName>
</protein>
<dbReference type="AlphaFoldDB" id="A0A5C3QAE9"/>